<dbReference type="Proteomes" id="UP001151760">
    <property type="component" value="Unassembled WGS sequence"/>
</dbReference>
<proteinExistence type="predicted"/>
<protein>
    <submittedName>
        <fullName evidence="1">Uncharacterized protein</fullName>
    </submittedName>
</protein>
<gene>
    <name evidence="1" type="ORF">Tco_0802270</name>
</gene>
<name>A0ABQ5A1Z4_9ASTR</name>
<dbReference type="EMBL" id="BQNB010011798">
    <property type="protein sequence ID" value="GJS95302.1"/>
    <property type="molecule type" value="Genomic_DNA"/>
</dbReference>
<keyword evidence="2" id="KW-1185">Reference proteome</keyword>
<reference evidence="1" key="1">
    <citation type="journal article" date="2022" name="Int. J. Mol. Sci.">
        <title>Draft Genome of Tanacetum Coccineum: Genomic Comparison of Closely Related Tanacetum-Family Plants.</title>
        <authorList>
            <person name="Yamashiro T."/>
            <person name="Shiraishi A."/>
            <person name="Nakayama K."/>
            <person name="Satake H."/>
        </authorList>
    </citation>
    <scope>NUCLEOTIDE SEQUENCE</scope>
</reference>
<sequence>MESVKKLIDERAKHKREYDIRHWDRIQRAGYKQRSRNDCTCDDDIYQTLYDEDPMCWRYTATVEINVFATRQQHTEQPEFNNEGEVDQNVEQCHDTCPLPATLTDNQTTELSDQSL</sequence>
<evidence type="ECO:0000313" key="2">
    <source>
        <dbReference type="Proteomes" id="UP001151760"/>
    </source>
</evidence>
<organism evidence="1 2">
    <name type="scientific">Tanacetum coccineum</name>
    <dbReference type="NCBI Taxonomy" id="301880"/>
    <lineage>
        <taxon>Eukaryota</taxon>
        <taxon>Viridiplantae</taxon>
        <taxon>Streptophyta</taxon>
        <taxon>Embryophyta</taxon>
        <taxon>Tracheophyta</taxon>
        <taxon>Spermatophyta</taxon>
        <taxon>Magnoliopsida</taxon>
        <taxon>eudicotyledons</taxon>
        <taxon>Gunneridae</taxon>
        <taxon>Pentapetalae</taxon>
        <taxon>asterids</taxon>
        <taxon>campanulids</taxon>
        <taxon>Asterales</taxon>
        <taxon>Asteraceae</taxon>
        <taxon>Asteroideae</taxon>
        <taxon>Anthemideae</taxon>
        <taxon>Anthemidinae</taxon>
        <taxon>Tanacetum</taxon>
    </lineage>
</organism>
<reference evidence="1" key="2">
    <citation type="submission" date="2022-01" db="EMBL/GenBank/DDBJ databases">
        <authorList>
            <person name="Yamashiro T."/>
            <person name="Shiraishi A."/>
            <person name="Satake H."/>
            <person name="Nakayama K."/>
        </authorList>
    </citation>
    <scope>NUCLEOTIDE SEQUENCE</scope>
</reference>
<evidence type="ECO:0000313" key="1">
    <source>
        <dbReference type="EMBL" id="GJS95302.1"/>
    </source>
</evidence>
<accession>A0ABQ5A1Z4</accession>
<comment type="caution">
    <text evidence="1">The sequence shown here is derived from an EMBL/GenBank/DDBJ whole genome shotgun (WGS) entry which is preliminary data.</text>
</comment>